<dbReference type="Proteomes" id="UP000054466">
    <property type="component" value="Unassembled WGS sequence"/>
</dbReference>
<dbReference type="Pfam" id="PF04603">
    <property type="entry name" value="Mog1"/>
    <property type="match status" value="1"/>
</dbReference>
<comment type="similarity">
    <text evidence="1">Belongs to the MOG1 family.</text>
</comment>
<dbReference type="STRING" id="569365.A0A0D1ZKS1"/>
<evidence type="ECO:0000313" key="5">
    <source>
        <dbReference type="EMBL" id="KIW28571.1"/>
    </source>
</evidence>
<dbReference type="EMBL" id="KN847043">
    <property type="protein sequence ID" value="KIW28571.1"/>
    <property type="molecule type" value="Genomic_DNA"/>
</dbReference>
<accession>A0A0D1ZKS1</accession>
<dbReference type="Gene3D" id="3.40.1000.10">
    <property type="entry name" value="Mog1/PsbP, alpha/beta/alpha sandwich"/>
    <property type="match status" value="1"/>
</dbReference>
<feature type="region of interest" description="Disordered" evidence="4">
    <location>
        <begin position="171"/>
        <end position="193"/>
    </location>
</feature>
<evidence type="ECO:0000313" key="6">
    <source>
        <dbReference type="Proteomes" id="UP000054466"/>
    </source>
</evidence>
<dbReference type="GO" id="GO:0031267">
    <property type="term" value="F:small GTPase binding"/>
    <property type="evidence" value="ECO:0007669"/>
    <property type="project" value="TreeGrafter"/>
</dbReference>
<dbReference type="InterPro" id="IPR007681">
    <property type="entry name" value="Mog1"/>
</dbReference>
<reference evidence="5 6" key="1">
    <citation type="submission" date="2015-01" db="EMBL/GenBank/DDBJ databases">
        <title>The Genome Sequence of Cladophialophora immunda CBS83496.</title>
        <authorList>
            <consortium name="The Broad Institute Genomics Platform"/>
            <person name="Cuomo C."/>
            <person name="de Hoog S."/>
            <person name="Gorbushina A."/>
            <person name="Stielow B."/>
            <person name="Teixiera M."/>
            <person name="Abouelleil A."/>
            <person name="Chapman S.B."/>
            <person name="Priest M."/>
            <person name="Young S.K."/>
            <person name="Wortman J."/>
            <person name="Nusbaum C."/>
            <person name="Birren B."/>
        </authorList>
    </citation>
    <scope>NUCLEOTIDE SEQUENCE [LARGE SCALE GENOMIC DNA]</scope>
    <source>
        <strain evidence="5 6">CBS 83496</strain>
    </source>
</reference>
<keyword evidence="2" id="KW-0813">Transport</keyword>
<feature type="compositionally biased region" description="Low complexity" evidence="4">
    <location>
        <begin position="180"/>
        <end position="193"/>
    </location>
</feature>
<dbReference type="OrthoDB" id="10255285at2759"/>
<evidence type="ECO:0000256" key="4">
    <source>
        <dbReference type="SAM" id="MobiDB-lite"/>
    </source>
</evidence>
<keyword evidence="6" id="KW-1185">Reference proteome</keyword>
<dbReference type="InterPro" id="IPR016123">
    <property type="entry name" value="Mog1/PsbP_a/b/a-sand"/>
</dbReference>
<evidence type="ECO:0000256" key="1">
    <source>
        <dbReference type="ARBA" id="ARBA00010307"/>
    </source>
</evidence>
<organism evidence="5 6">
    <name type="scientific">Cladophialophora immunda</name>
    <dbReference type="NCBI Taxonomy" id="569365"/>
    <lineage>
        <taxon>Eukaryota</taxon>
        <taxon>Fungi</taxon>
        <taxon>Dikarya</taxon>
        <taxon>Ascomycota</taxon>
        <taxon>Pezizomycotina</taxon>
        <taxon>Eurotiomycetes</taxon>
        <taxon>Chaetothyriomycetidae</taxon>
        <taxon>Chaetothyriales</taxon>
        <taxon>Herpotrichiellaceae</taxon>
        <taxon>Cladophialophora</taxon>
    </lineage>
</organism>
<gene>
    <name evidence="5" type="ORF">PV07_08225</name>
</gene>
<dbReference type="PANTHER" id="PTHR15837">
    <property type="entry name" value="RAN GUANINE NUCLEOTIDE RELEASE FACTOR"/>
    <property type="match status" value="1"/>
</dbReference>
<evidence type="ECO:0000256" key="3">
    <source>
        <dbReference type="ARBA" id="ARBA00022927"/>
    </source>
</evidence>
<dbReference type="GO" id="GO:0005085">
    <property type="term" value="F:guanyl-nucleotide exchange factor activity"/>
    <property type="evidence" value="ECO:0007669"/>
    <property type="project" value="TreeGrafter"/>
</dbReference>
<dbReference type="AlphaFoldDB" id="A0A0D1ZKS1"/>
<dbReference type="GeneID" id="27347419"/>
<keyword evidence="3" id="KW-0653">Protein transport</keyword>
<dbReference type="HOGENOM" id="CLU_081345_1_1_1"/>
<dbReference type="GO" id="GO:0005634">
    <property type="term" value="C:nucleus"/>
    <property type="evidence" value="ECO:0007669"/>
    <property type="project" value="TreeGrafter"/>
</dbReference>
<evidence type="ECO:0000256" key="2">
    <source>
        <dbReference type="ARBA" id="ARBA00022448"/>
    </source>
</evidence>
<feature type="region of interest" description="Disordered" evidence="4">
    <location>
        <begin position="61"/>
        <end position="90"/>
    </location>
</feature>
<protein>
    <submittedName>
        <fullName evidence="5">Uncharacterized protein</fullName>
    </submittedName>
</protein>
<dbReference type="GO" id="GO:0006606">
    <property type="term" value="P:protein import into nucleus"/>
    <property type="evidence" value="ECO:0007669"/>
    <property type="project" value="TreeGrafter"/>
</dbReference>
<name>A0A0D1ZKS1_9EURO</name>
<dbReference type="PANTHER" id="PTHR15837:SF0">
    <property type="entry name" value="RAN GUANINE NUCLEOTIDE RELEASE FACTOR"/>
    <property type="match status" value="1"/>
</dbReference>
<dbReference type="SUPFAM" id="SSF55724">
    <property type="entry name" value="Mog1p/PsbP-like"/>
    <property type="match status" value="1"/>
</dbReference>
<dbReference type="VEuPathDB" id="FungiDB:PV07_08225"/>
<sequence>MASATTYGTRELYGGAITVELPVELIDSSDIRQIPDHQEVFLSPTTLTSIIFEINDYVRPGGAANPSPSPGPTTTTSTTTAPDGTTTTTTTTAVSQTIVNGRAAAATSQTPQGGEELDAEAAKYHFTDVISPPDTLASPLPNPQPVQMVDPSLAGYPAYMLAGNINSHEMAARRTTAPAPSSQQQSQPRPDPTSLVHQLALLVRLPPYNADVCVRVNVPVKEFVEAGQRMGSASSAGGGSSGTEAMIAQEVGHARDILARIVGTLAVRDWSLFNA</sequence>
<dbReference type="RefSeq" id="XP_016248787.1">
    <property type="nucleotide sequence ID" value="XM_016395368.1"/>
</dbReference>
<proteinExistence type="inferred from homology"/>